<sequence>MQFETTPLPEKMYKYTKVDQNFYDLLINPKLWFSNPKDFNDPFDNNIRLQEDLNEKELRLLAQGKDFIEKSKFDEETLVAYFKKNPHKLNDIYEPLKQLISNVGICCFSENYDNLLLWAHYANCHKGVSLEFDVKTMQEWFKEIKRVNYQESMPDINILEVYKEEILSSLPFYKSNHWSYEREIRIWIKNSGLISFPMHAITGIAFGLKMTEDQITAICRLMVRLGYTNVNYVQAELHPTDYKLNFIDVNIIDAP</sequence>
<evidence type="ECO:0008006" key="3">
    <source>
        <dbReference type="Google" id="ProtNLM"/>
    </source>
</evidence>
<comment type="caution">
    <text evidence="1">The sequence shown here is derived from an EMBL/GenBank/DDBJ whole genome shotgun (WGS) entry which is preliminary data.</text>
</comment>
<dbReference type="OrthoDB" id="190848at2"/>
<proteinExistence type="predicted"/>
<organism evidence="1 2">
    <name type="scientific">Mucilaginibacter gracilis</name>
    <dbReference type="NCBI Taxonomy" id="423350"/>
    <lineage>
        <taxon>Bacteria</taxon>
        <taxon>Pseudomonadati</taxon>
        <taxon>Bacteroidota</taxon>
        <taxon>Sphingobacteriia</taxon>
        <taxon>Sphingobacteriales</taxon>
        <taxon>Sphingobacteriaceae</taxon>
        <taxon>Mucilaginibacter</taxon>
    </lineage>
</organism>
<protein>
    <recommendedName>
        <fullName evidence="3">DUF2971 family protein</fullName>
    </recommendedName>
</protein>
<evidence type="ECO:0000313" key="2">
    <source>
        <dbReference type="Proteomes" id="UP000268007"/>
    </source>
</evidence>
<dbReference type="AlphaFoldDB" id="A0A495J1W2"/>
<dbReference type="InterPro" id="IPR021352">
    <property type="entry name" value="DUF2971"/>
</dbReference>
<dbReference type="Pfam" id="PF11185">
    <property type="entry name" value="DUF2971"/>
    <property type="match status" value="1"/>
</dbReference>
<dbReference type="Proteomes" id="UP000268007">
    <property type="component" value="Unassembled WGS sequence"/>
</dbReference>
<gene>
    <name evidence="1" type="ORF">BDD43_3110</name>
</gene>
<dbReference type="RefSeq" id="WP_121198466.1">
    <property type="nucleotide sequence ID" value="NZ_RBKU01000001.1"/>
</dbReference>
<name>A0A495J1W2_9SPHI</name>
<accession>A0A495J1W2</accession>
<keyword evidence="2" id="KW-1185">Reference proteome</keyword>
<reference evidence="1 2" key="1">
    <citation type="submission" date="2018-10" db="EMBL/GenBank/DDBJ databases">
        <title>Genomic Encyclopedia of Archaeal and Bacterial Type Strains, Phase II (KMG-II): from individual species to whole genera.</title>
        <authorList>
            <person name="Goeker M."/>
        </authorList>
    </citation>
    <scope>NUCLEOTIDE SEQUENCE [LARGE SCALE GENOMIC DNA]</scope>
    <source>
        <strain evidence="1 2">DSM 18602</strain>
    </source>
</reference>
<evidence type="ECO:0000313" key="1">
    <source>
        <dbReference type="EMBL" id="RKR82917.1"/>
    </source>
</evidence>
<dbReference type="EMBL" id="RBKU01000001">
    <property type="protein sequence ID" value="RKR82917.1"/>
    <property type="molecule type" value="Genomic_DNA"/>
</dbReference>